<dbReference type="Gene3D" id="3.40.190.10">
    <property type="entry name" value="Periplasmic binding protein-like II"/>
    <property type="match status" value="1"/>
</dbReference>
<proteinExistence type="inferred from homology"/>
<dbReference type="Proteomes" id="UP001596060">
    <property type="component" value="Unassembled WGS sequence"/>
</dbReference>
<comment type="caution">
    <text evidence="2">The sequence shown here is derived from an EMBL/GenBank/DDBJ whole genome shotgun (WGS) entry which is preliminary data.</text>
</comment>
<dbReference type="Gene3D" id="3.40.190.150">
    <property type="entry name" value="Bordetella uptake gene, domain 1"/>
    <property type="match status" value="1"/>
</dbReference>
<reference evidence="3" key="1">
    <citation type="journal article" date="2019" name="Int. J. Syst. Evol. Microbiol.">
        <title>The Global Catalogue of Microorganisms (GCM) 10K type strain sequencing project: providing services to taxonomists for standard genome sequencing and annotation.</title>
        <authorList>
            <consortium name="The Broad Institute Genomics Platform"/>
            <consortium name="The Broad Institute Genome Sequencing Center for Infectious Disease"/>
            <person name="Wu L."/>
            <person name="Ma J."/>
        </authorList>
    </citation>
    <scope>NUCLEOTIDE SEQUENCE [LARGE SCALE GENOMIC DNA]</scope>
    <source>
        <strain evidence="3">CCUG 43117</strain>
    </source>
</reference>
<evidence type="ECO:0000256" key="1">
    <source>
        <dbReference type="ARBA" id="ARBA00006987"/>
    </source>
</evidence>
<dbReference type="PANTHER" id="PTHR42928">
    <property type="entry name" value="TRICARBOXYLATE-BINDING PROTEIN"/>
    <property type="match status" value="1"/>
</dbReference>
<protein>
    <submittedName>
        <fullName evidence="2">Bug family tripartite tricarboxylate transporter substrate binding protein</fullName>
    </submittedName>
</protein>
<dbReference type="PIRSF" id="PIRSF017082">
    <property type="entry name" value="YflP"/>
    <property type="match status" value="1"/>
</dbReference>
<dbReference type="SUPFAM" id="SSF53850">
    <property type="entry name" value="Periplasmic binding protein-like II"/>
    <property type="match status" value="1"/>
</dbReference>
<evidence type="ECO:0000313" key="2">
    <source>
        <dbReference type="EMBL" id="MFC5509176.1"/>
    </source>
</evidence>
<keyword evidence="3" id="KW-1185">Reference proteome</keyword>
<organism evidence="2 3">
    <name type="scientific">Bosea massiliensis</name>
    <dbReference type="NCBI Taxonomy" id="151419"/>
    <lineage>
        <taxon>Bacteria</taxon>
        <taxon>Pseudomonadati</taxon>
        <taxon>Pseudomonadota</taxon>
        <taxon>Alphaproteobacteria</taxon>
        <taxon>Hyphomicrobiales</taxon>
        <taxon>Boseaceae</taxon>
        <taxon>Bosea</taxon>
    </lineage>
</organism>
<comment type="similarity">
    <text evidence="1">Belongs to the UPF0065 (bug) family.</text>
</comment>
<dbReference type="EMBL" id="JBHSLU010000148">
    <property type="protein sequence ID" value="MFC5509176.1"/>
    <property type="molecule type" value="Genomic_DNA"/>
</dbReference>
<gene>
    <name evidence="2" type="ORF">ACFPN9_28515</name>
</gene>
<dbReference type="PANTHER" id="PTHR42928:SF5">
    <property type="entry name" value="BLR1237 PROTEIN"/>
    <property type="match status" value="1"/>
</dbReference>
<dbReference type="InterPro" id="IPR005064">
    <property type="entry name" value="BUG"/>
</dbReference>
<sequence>MTIDRRRFGLLGLAAGFAATRAGAQEPWPSRPGRVIVPYPAGGATDVMGRFAAEALNQATAQRFIVENKGGASGAIGSAEVERAAPDGHTLLVATPATHVTNQYLRDKLPYDPDRFEPVVLLSRSPLLLIATSSFPANSVAELIVLAKQKPGKLNYASSGVGATSHLAPELFKTMAGVDITHVPYRGAGPAMTDLIGGQVELMFDNLQTALPQVESGKVKVLGITSAERAPNLSQVPAIAETVKGYEALSFLALMAPLRTPTAIVERINAIVTASFQTPEVKPKLAALGVEFVPMTPKQLDDFIREERRKWGGLIRERGLKAE</sequence>
<name>A0ABW0P943_9HYPH</name>
<dbReference type="InterPro" id="IPR042100">
    <property type="entry name" value="Bug_dom1"/>
</dbReference>
<accession>A0ABW0P943</accession>
<evidence type="ECO:0000313" key="3">
    <source>
        <dbReference type="Proteomes" id="UP001596060"/>
    </source>
</evidence>
<dbReference type="CDD" id="cd13578">
    <property type="entry name" value="PBP2_Bug27"/>
    <property type="match status" value="1"/>
</dbReference>
<dbReference type="Pfam" id="PF03401">
    <property type="entry name" value="TctC"/>
    <property type="match status" value="1"/>
</dbReference>
<dbReference type="RefSeq" id="WP_066720794.1">
    <property type="nucleotide sequence ID" value="NZ_JBHSLU010000148.1"/>
</dbReference>